<sequence length="298" mass="31389">MVAAILSLLLTSACGQSMKDTIARTKDASLTVHQRCTAMDDLAFEGKRAVAPLHELTHDPNAEVATCARKAIAGIFDSGAADALVPLLADDDPRVVVSATEALGQIGKRSTVPALVPLLQSPNRQVEIEALHALGTIGDKKVVPAIEEVALRRGATPAEDKAGRKVRIAAVGALGNLGDQRARTTLVRVLGSDPACSRAAGASLAALYQDDVTPLLPLLQERRHVALAFGLVDIGQEGTEDSLVAALHRFGDLELAEYYLNCGNRRLEKAARTWADDHGYSVLTHPGVGGDEWGSASD</sequence>
<dbReference type="InterPro" id="IPR004155">
    <property type="entry name" value="PBS_lyase_HEAT"/>
</dbReference>
<gene>
    <name evidence="1" type="ORF">EFL26_19190</name>
</gene>
<reference evidence="1 2" key="1">
    <citation type="submission" date="2018-11" db="EMBL/GenBank/DDBJ databases">
        <authorList>
            <person name="Li F."/>
        </authorList>
    </citation>
    <scope>NUCLEOTIDE SEQUENCE [LARGE SCALE GENOMIC DNA]</scope>
    <source>
        <strain evidence="1 2">Gsoil 818</strain>
    </source>
</reference>
<dbReference type="Gene3D" id="1.25.10.10">
    <property type="entry name" value="Leucine-rich Repeat Variant"/>
    <property type="match status" value="2"/>
</dbReference>
<dbReference type="EMBL" id="RJSF01000044">
    <property type="protein sequence ID" value="RNM12716.1"/>
    <property type="molecule type" value="Genomic_DNA"/>
</dbReference>
<name>A0A3N0GKH9_9ACTN</name>
<dbReference type="GO" id="GO:0016491">
    <property type="term" value="F:oxidoreductase activity"/>
    <property type="evidence" value="ECO:0007669"/>
    <property type="project" value="TreeGrafter"/>
</dbReference>
<dbReference type="RefSeq" id="WP_123224479.1">
    <property type="nucleotide sequence ID" value="NZ_RJSF01000044.1"/>
</dbReference>
<dbReference type="Pfam" id="PF13646">
    <property type="entry name" value="HEAT_2"/>
    <property type="match status" value="1"/>
</dbReference>
<keyword evidence="2" id="KW-1185">Reference proteome</keyword>
<evidence type="ECO:0000313" key="1">
    <source>
        <dbReference type="EMBL" id="RNM12716.1"/>
    </source>
</evidence>
<dbReference type="SMART" id="SM00567">
    <property type="entry name" value="EZ_HEAT"/>
    <property type="match status" value="3"/>
</dbReference>
<dbReference type="InterPro" id="IPR016024">
    <property type="entry name" value="ARM-type_fold"/>
</dbReference>
<evidence type="ECO:0000313" key="2">
    <source>
        <dbReference type="Proteomes" id="UP000279994"/>
    </source>
</evidence>
<dbReference type="SUPFAM" id="SSF48371">
    <property type="entry name" value="ARM repeat"/>
    <property type="match status" value="1"/>
</dbReference>
<dbReference type="Pfam" id="PF03130">
    <property type="entry name" value="HEAT_PBS"/>
    <property type="match status" value="1"/>
</dbReference>
<dbReference type="AlphaFoldDB" id="A0A3N0GKH9"/>
<dbReference type="PANTHER" id="PTHR12697:SF5">
    <property type="entry name" value="DEOXYHYPUSINE HYDROXYLASE"/>
    <property type="match status" value="1"/>
</dbReference>
<dbReference type="InterPro" id="IPR011989">
    <property type="entry name" value="ARM-like"/>
</dbReference>
<dbReference type="Proteomes" id="UP000279994">
    <property type="component" value="Unassembled WGS sequence"/>
</dbReference>
<proteinExistence type="predicted"/>
<dbReference type="OrthoDB" id="5183685at2"/>
<dbReference type="PANTHER" id="PTHR12697">
    <property type="entry name" value="PBS LYASE HEAT-LIKE PROTEIN"/>
    <property type="match status" value="1"/>
</dbReference>
<organism evidence="1 2">
    <name type="scientific">Nocardioides pocheonensis</name>
    <dbReference type="NCBI Taxonomy" id="661485"/>
    <lineage>
        <taxon>Bacteria</taxon>
        <taxon>Bacillati</taxon>
        <taxon>Actinomycetota</taxon>
        <taxon>Actinomycetes</taxon>
        <taxon>Propionibacteriales</taxon>
        <taxon>Nocardioidaceae</taxon>
        <taxon>Nocardioides</taxon>
    </lineage>
</organism>
<protein>
    <submittedName>
        <fullName evidence="1">HEAT repeat domain-containing protein</fullName>
    </submittedName>
</protein>
<comment type="caution">
    <text evidence="1">The sequence shown here is derived from an EMBL/GenBank/DDBJ whole genome shotgun (WGS) entry which is preliminary data.</text>
</comment>
<accession>A0A3N0GKH9</accession>